<evidence type="ECO:0000313" key="1">
    <source>
        <dbReference type="EMBL" id="KAI3353235.1"/>
    </source>
</evidence>
<evidence type="ECO:0000313" key="2">
    <source>
        <dbReference type="Proteomes" id="UP000831701"/>
    </source>
</evidence>
<organism evidence="1 2">
    <name type="scientific">Scortum barcoo</name>
    <name type="common">barcoo grunter</name>
    <dbReference type="NCBI Taxonomy" id="214431"/>
    <lineage>
        <taxon>Eukaryota</taxon>
        <taxon>Metazoa</taxon>
        <taxon>Chordata</taxon>
        <taxon>Craniata</taxon>
        <taxon>Vertebrata</taxon>
        <taxon>Euteleostomi</taxon>
        <taxon>Actinopterygii</taxon>
        <taxon>Neopterygii</taxon>
        <taxon>Teleostei</taxon>
        <taxon>Neoteleostei</taxon>
        <taxon>Acanthomorphata</taxon>
        <taxon>Eupercaria</taxon>
        <taxon>Centrarchiformes</taxon>
        <taxon>Terapontoidei</taxon>
        <taxon>Terapontidae</taxon>
        <taxon>Scortum</taxon>
    </lineage>
</organism>
<reference evidence="1" key="1">
    <citation type="submission" date="2022-04" db="EMBL/GenBank/DDBJ databases">
        <title>Jade perch genome.</title>
        <authorList>
            <person name="Chao B."/>
        </authorList>
    </citation>
    <scope>NUCLEOTIDE SEQUENCE</scope>
    <source>
        <strain evidence="1">CB-2022</strain>
    </source>
</reference>
<sequence>MTRAALTKLIILVILAFIICLSEFFTLYRELKVNFHCLPYRPCELENQMNARKENGKTGSAEIREKDMCNPAHNPERVKSGSSPAHKTIKATRQILKRAGLCVKLIRTWQNYTAACHLQVSHSL</sequence>
<proteinExistence type="predicted"/>
<name>A0ACB8VCZ4_9TELE</name>
<keyword evidence="2" id="KW-1185">Reference proteome</keyword>
<comment type="caution">
    <text evidence="1">The sequence shown here is derived from an EMBL/GenBank/DDBJ whole genome shotgun (WGS) entry which is preliminary data.</text>
</comment>
<dbReference type="EMBL" id="CM041553">
    <property type="protein sequence ID" value="KAI3353235.1"/>
    <property type="molecule type" value="Genomic_DNA"/>
</dbReference>
<gene>
    <name evidence="1" type="ORF">L3Q82_019774</name>
</gene>
<protein>
    <submittedName>
        <fullName evidence="1">Uncharacterized protein</fullName>
    </submittedName>
</protein>
<accession>A0ACB8VCZ4</accession>
<dbReference type="Proteomes" id="UP000831701">
    <property type="component" value="Chromosome 23"/>
</dbReference>